<dbReference type="PANTHER" id="PTHR37835">
    <property type="entry name" value="ALPHA-CLOSTRIPAIN"/>
    <property type="match status" value="1"/>
</dbReference>
<dbReference type="Gene3D" id="3.40.50.11970">
    <property type="match status" value="1"/>
</dbReference>
<gene>
    <name evidence="2" type="ORF">HYH02_005326</name>
</gene>
<evidence type="ECO:0000313" key="2">
    <source>
        <dbReference type="EMBL" id="KAG2449803.1"/>
    </source>
</evidence>
<dbReference type="AlphaFoldDB" id="A0A835WL99"/>
<comment type="caution">
    <text evidence="2">The sequence shown here is derived from an EMBL/GenBank/DDBJ whole genome shotgun (WGS) entry which is preliminary data.</text>
</comment>
<organism evidence="2 3">
    <name type="scientific">Chlamydomonas schloesseri</name>
    <dbReference type="NCBI Taxonomy" id="2026947"/>
    <lineage>
        <taxon>Eukaryota</taxon>
        <taxon>Viridiplantae</taxon>
        <taxon>Chlorophyta</taxon>
        <taxon>core chlorophytes</taxon>
        <taxon>Chlorophyceae</taxon>
        <taxon>CS clade</taxon>
        <taxon>Chlamydomonadales</taxon>
        <taxon>Chlamydomonadaceae</taxon>
        <taxon>Chlamydomonas</taxon>
    </lineage>
</organism>
<dbReference type="Pfam" id="PF03415">
    <property type="entry name" value="Peptidase_C11"/>
    <property type="match status" value="1"/>
</dbReference>
<protein>
    <submittedName>
        <fullName evidence="2">Uncharacterized protein</fullName>
    </submittedName>
</protein>
<name>A0A835WL99_9CHLO</name>
<dbReference type="EMBL" id="JAEHOD010000013">
    <property type="protein sequence ID" value="KAG2449803.1"/>
    <property type="molecule type" value="Genomic_DNA"/>
</dbReference>
<keyword evidence="3" id="KW-1185">Reference proteome</keyword>
<evidence type="ECO:0000313" key="3">
    <source>
        <dbReference type="Proteomes" id="UP000613740"/>
    </source>
</evidence>
<dbReference type="OrthoDB" id="10288464at2759"/>
<feature type="compositionally biased region" description="Polar residues" evidence="1">
    <location>
        <begin position="1"/>
        <end position="12"/>
    </location>
</feature>
<proteinExistence type="predicted"/>
<sequence>MGAGASNHQQPPSERHPVQRPAAAAGGPAAEPADWSVIFYWATDHVETANIETGAWRDLAKLTGVDRAVPGPRRRGAVAVDILMDLYSTGAYRVAFDGDPRKDGFQCRRIEEPDMTSASLLAAYLADVAAARPAKHRMIVFGGHGCAWLSLAEEGHVITIKDMAAAVKAAGGCDVVALDACLMGCLECAVEFSGVAKYVTACENYCPWNGIVTPKLLPALWAGPSPAELVQVLVAGFMGANVPPDLQKQLAEGRPLDKNDESLGKYRTDDPTVVVGDSACDIMALDVDGCMALYTWLKERPHIKPVFDADAAVDSSWPVLYDLATVVRRGLAARGDPAEEVKAFEQVCARAYVARGASPNTPETLKGLSVVRWPLGPDVQPWLDGGKDINLTYPTSVTYPAPFAPS</sequence>
<evidence type="ECO:0000256" key="1">
    <source>
        <dbReference type="SAM" id="MobiDB-lite"/>
    </source>
</evidence>
<reference evidence="2" key="1">
    <citation type="journal article" date="2020" name="bioRxiv">
        <title>Comparative genomics of Chlamydomonas.</title>
        <authorList>
            <person name="Craig R.J."/>
            <person name="Hasan A.R."/>
            <person name="Ness R.W."/>
            <person name="Keightley P.D."/>
        </authorList>
    </citation>
    <scope>NUCLEOTIDE SEQUENCE</scope>
    <source>
        <strain evidence="2">CCAP 11/173</strain>
    </source>
</reference>
<dbReference type="Proteomes" id="UP000613740">
    <property type="component" value="Unassembled WGS sequence"/>
</dbReference>
<dbReference type="InterPro" id="IPR005077">
    <property type="entry name" value="Peptidase_C11"/>
</dbReference>
<feature type="region of interest" description="Disordered" evidence="1">
    <location>
        <begin position="1"/>
        <end position="29"/>
    </location>
</feature>
<dbReference type="PANTHER" id="PTHR37835:SF1">
    <property type="entry name" value="ALPHA-CLOSTRIPAIN"/>
    <property type="match status" value="1"/>
</dbReference>
<accession>A0A835WL99</accession>